<feature type="domain" description="Protein kinase" evidence="24">
    <location>
        <begin position="604"/>
        <end position="885"/>
    </location>
</feature>
<dbReference type="GO" id="GO:0004674">
    <property type="term" value="F:protein serine/threonine kinase activity"/>
    <property type="evidence" value="ECO:0007669"/>
    <property type="project" value="UniProtKB-KW"/>
</dbReference>
<evidence type="ECO:0000256" key="5">
    <source>
        <dbReference type="ARBA" id="ARBA00022614"/>
    </source>
</evidence>
<comment type="catalytic activity">
    <reaction evidence="18">
        <text>L-threonyl-[protein] + ATP = O-phospho-L-threonyl-[protein] + ADP + H(+)</text>
        <dbReference type="Rhea" id="RHEA:46608"/>
        <dbReference type="Rhea" id="RHEA-COMP:11060"/>
        <dbReference type="Rhea" id="RHEA-COMP:11605"/>
        <dbReference type="ChEBI" id="CHEBI:15378"/>
        <dbReference type="ChEBI" id="CHEBI:30013"/>
        <dbReference type="ChEBI" id="CHEBI:30616"/>
        <dbReference type="ChEBI" id="CHEBI:61977"/>
        <dbReference type="ChEBI" id="CHEBI:456216"/>
        <dbReference type="EC" id="2.7.11.1"/>
    </reaction>
</comment>
<feature type="compositionally biased region" description="Polar residues" evidence="22">
    <location>
        <begin position="461"/>
        <end position="472"/>
    </location>
</feature>
<evidence type="ECO:0000256" key="18">
    <source>
        <dbReference type="ARBA" id="ARBA00047899"/>
    </source>
</evidence>
<dbReference type="FunFam" id="3.80.10.10:FF:000129">
    <property type="entry name" value="Leucine-rich repeat receptor-like kinase"/>
    <property type="match status" value="1"/>
</dbReference>
<accession>A0AAP0DG08</accession>
<comment type="caution">
    <text evidence="26">The sequence shown here is derived from an EMBL/GenBank/DDBJ whole genome shotgun (WGS) entry which is preliminary data.</text>
</comment>
<evidence type="ECO:0000256" key="15">
    <source>
        <dbReference type="ARBA" id="ARBA00023157"/>
    </source>
</evidence>
<dbReference type="InterPro" id="IPR052422">
    <property type="entry name" value="Auxin_Ser/Thr_Kinase"/>
</dbReference>
<dbReference type="InterPro" id="IPR035979">
    <property type="entry name" value="RBD_domain_sf"/>
</dbReference>
<feature type="chain" id="PRO_5042967459" description="non-specific serine/threonine protein kinase" evidence="23">
    <location>
        <begin position="30"/>
        <end position="1304"/>
    </location>
</feature>
<sequence length="1304" mass="141838">MKNPQIHSEIRPQFHLFIIKIFTLSLTNAQSHNTPNDSHVMQALKSNLEQQLTLFSLDWSDPNPCNWDHVTCSKDNRVTRIQAGNRNLKGTLPQTLNNLTELQILEIQNNQLTGPLPSLAGLTQLQTLLINNNNFSSIPNDFFDGLSSLQKVYLDYNPFVAWELHESLKIASNLIALSATSTNLAGKIPDFFDTFTGLLTLHLAANRLEGGLPGTFSGCSIQSLWLNSQKSGYGLNGSIRVLQNMTQLTEVWLHGNFFSGSLPQFWGLSKLQSLSLRDNSLTGLVPQSLTGLQSLKVVNLTNNMFQGPMPKFDDSVSVDMVGIESFCSQVPGVECDSRVSLLIYVAESVGFPRVFAEKWKGNDPCGLWVGITCSLSGEITTVNFRKMGLSGMISSNFSSIKSLQRLILADNNLTGVIPNELKDLPNLVEIDVSNNQLYGKVPSFRKNVKVESGGNPKMGSDGSSITPVSPSSGGYQRTGGGYGGGHGGYGGYGGGGDSKTGMVIGCFIGGVCTVLLLGLLVLCVIRIRRRCSRSAVNLSTLVIHPRHSGSDGDGVKKITIANPSTDNRSREINSRSSSGPSDQGMEVGNMVISIQVLKNVTNNFSPSNILGRGGFGTVYKGELHDGTKIAVKRMELSVTSEKGIDEFQSEISVLTKVRHRRLVALLGYCLEGNERLLVFEYMPQGALSRFLFNWESEDLKPLDWTTRLVIASDVAKGVEYLHGLAQQSFIHRDLKPSNILLGDDMRAKVGDFGLVRLAPDGTHSLVTKLAGTFGYLAPEYAVTGRVTTKIDVYSFGVILMELITGRKALEEAQPEDSVHLVQWFKKMHINKQTFRKAIDPCLEPYLNEEALASVTMVAELAGHCCAREPYQRPDMPHVVNVLSSLTDLWKPAEPDSDDHIYGIGIDLNTTLPQAVKRWQAMDGISGYTENTRSSLASTAYVPMAATEPKTETDVPPAGTPKSPANVTEIKTVKVSNISMAVTERDIWEFFSFSGNIHHIEMKSESETTKHAFVTFKETQGANTAVLLTGATIGNLPVSVSHVENYQLPAGAPPLTPRGAQGSNPDALQKAEEVVSTMLAKGFVLGKDAVQTAKSFDEKHQLSSNASATVASIDRKIGLTHKLSMGTAVMNEKMKEVNERYQVSETTKSAIAAAEQKANTAGYALMSNKYVSGGAVWVAGAFAAVAKAAEGVGSKTLEKVSKAEEEKDKSKAKETVYEPEENEGSKTRETVDKYEVKEGPKTENVDKSDEEKEGSKTTEKAHKGEVEEEGSKTKEKVQNVEEYPIKGAHVTPVISSNDSNQLPNH</sequence>
<dbReference type="FunFam" id="3.30.200.20:FF:000226">
    <property type="entry name" value="receptor protein kinase TMK1"/>
    <property type="match status" value="1"/>
</dbReference>
<feature type="region of interest" description="Disordered" evidence="22">
    <location>
        <begin position="547"/>
        <end position="585"/>
    </location>
</feature>
<feature type="binding site" evidence="21">
    <location>
        <position position="632"/>
    </location>
    <ligand>
        <name>ATP</name>
        <dbReference type="ChEBI" id="CHEBI:30616"/>
    </ligand>
</feature>
<evidence type="ECO:0000256" key="16">
    <source>
        <dbReference type="ARBA" id="ARBA00023170"/>
    </source>
</evidence>
<feature type="region of interest" description="Disordered" evidence="22">
    <location>
        <begin position="449"/>
        <end position="479"/>
    </location>
</feature>
<keyword evidence="17" id="KW-0325">Glycoprotein</keyword>
<evidence type="ECO:0000256" key="23">
    <source>
        <dbReference type="SAM" id="SignalP"/>
    </source>
</evidence>
<dbReference type="SUPFAM" id="SSF52058">
    <property type="entry name" value="L domain-like"/>
    <property type="match status" value="1"/>
</dbReference>
<evidence type="ECO:0000313" key="27">
    <source>
        <dbReference type="Proteomes" id="UP001408789"/>
    </source>
</evidence>
<feature type="signal peptide" evidence="23">
    <location>
        <begin position="1"/>
        <end position="29"/>
    </location>
</feature>
<evidence type="ECO:0000256" key="14">
    <source>
        <dbReference type="ARBA" id="ARBA00023136"/>
    </source>
</evidence>
<reference evidence="26 27" key="1">
    <citation type="submission" date="2024-04" db="EMBL/GenBank/DDBJ databases">
        <title>The reference genome of an endangered Asteraceae, Deinandra increscens subsp. villosa, native to the Central Coast of California.</title>
        <authorList>
            <person name="Guilliams M."/>
            <person name="Hasenstab-Lehman K."/>
            <person name="Meyer R."/>
            <person name="Mcevoy S."/>
        </authorList>
    </citation>
    <scope>NUCLEOTIDE SEQUENCE [LARGE SCALE GENOMIC DNA]</scope>
    <source>
        <tissue evidence="26">Leaf</tissue>
    </source>
</reference>
<feature type="region of interest" description="Disordered" evidence="22">
    <location>
        <begin position="1196"/>
        <end position="1304"/>
    </location>
</feature>
<dbReference type="PROSITE" id="PS50102">
    <property type="entry name" value="RRM"/>
    <property type="match status" value="1"/>
</dbReference>
<keyword evidence="9" id="KW-0677">Repeat</keyword>
<dbReference type="PROSITE" id="PS50011">
    <property type="entry name" value="PROTEIN_KINASE_DOM"/>
    <property type="match status" value="1"/>
</dbReference>
<evidence type="ECO:0000259" key="25">
    <source>
        <dbReference type="PROSITE" id="PS50102"/>
    </source>
</evidence>
<dbReference type="SMART" id="SM00220">
    <property type="entry name" value="S_TKc"/>
    <property type="match status" value="1"/>
</dbReference>
<keyword evidence="15" id="KW-1015">Disulfide bond</keyword>
<dbReference type="GO" id="GO:0005524">
    <property type="term" value="F:ATP binding"/>
    <property type="evidence" value="ECO:0007669"/>
    <property type="project" value="UniProtKB-UniRule"/>
</dbReference>
<keyword evidence="5" id="KW-0433">Leucine-rich repeat</keyword>
<dbReference type="EC" id="2.7.11.1" evidence="3"/>
<evidence type="ECO:0000256" key="21">
    <source>
        <dbReference type="PROSITE-ProRule" id="PRU10141"/>
    </source>
</evidence>
<dbReference type="FunFam" id="1.10.510.10:FF:000198">
    <property type="entry name" value="receptor protein kinase TMK1"/>
    <property type="match status" value="1"/>
</dbReference>
<dbReference type="InterPro" id="IPR012677">
    <property type="entry name" value="Nucleotide-bd_a/b_plait_sf"/>
</dbReference>
<evidence type="ECO:0000259" key="24">
    <source>
        <dbReference type="PROSITE" id="PS50011"/>
    </source>
</evidence>
<dbReference type="SMART" id="SM00369">
    <property type="entry name" value="LRR_TYP"/>
    <property type="match status" value="7"/>
</dbReference>
<evidence type="ECO:0000256" key="17">
    <source>
        <dbReference type="ARBA" id="ARBA00023180"/>
    </source>
</evidence>
<evidence type="ECO:0000256" key="13">
    <source>
        <dbReference type="ARBA" id="ARBA00022989"/>
    </source>
</evidence>
<name>A0AAP0DG08_9ASTR</name>
<dbReference type="SMART" id="SM00360">
    <property type="entry name" value="RRM"/>
    <property type="match status" value="1"/>
</dbReference>
<dbReference type="Pfam" id="PF08263">
    <property type="entry name" value="LRRNT_2"/>
    <property type="match status" value="2"/>
</dbReference>
<dbReference type="Proteomes" id="UP001408789">
    <property type="component" value="Unassembled WGS sequence"/>
</dbReference>
<keyword evidence="4" id="KW-0723">Serine/threonine-protein kinase</keyword>
<proteinExistence type="inferred from homology"/>
<dbReference type="Gene3D" id="3.80.10.10">
    <property type="entry name" value="Ribonuclease Inhibitor"/>
    <property type="match status" value="2"/>
</dbReference>
<dbReference type="SUPFAM" id="SSF56112">
    <property type="entry name" value="Protein kinase-like (PK-like)"/>
    <property type="match status" value="1"/>
</dbReference>
<evidence type="ECO:0000256" key="1">
    <source>
        <dbReference type="ARBA" id="ARBA00004167"/>
    </source>
</evidence>
<evidence type="ECO:0000313" key="26">
    <source>
        <dbReference type="EMBL" id="KAK9074441.1"/>
    </source>
</evidence>
<evidence type="ECO:0000256" key="2">
    <source>
        <dbReference type="ARBA" id="ARBA00008684"/>
    </source>
</evidence>
<dbReference type="InterPro" id="IPR011009">
    <property type="entry name" value="Kinase-like_dom_sf"/>
</dbReference>
<keyword evidence="6" id="KW-0808">Transferase</keyword>
<evidence type="ECO:0000256" key="9">
    <source>
        <dbReference type="ARBA" id="ARBA00022737"/>
    </source>
</evidence>
<keyword evidence="13" id="KW-1133">Transmembrane helix</keyword>
<evidence type="ECO:0000256" key="3">
    <source>
        <dbReference type="ARBA" id="ARBA00012513"/>
    </source>
</evidence>
<feature type="compositionally biased region" description="Polar residues" evidence="22">
    <location>
        <begin position="1292"/>
        <end position="1304"/>
    </location>
</feature>
<dbReference type="Gene3D" id="3.30.200.20">
    <property type="entry name" value="Phosphorylase Kinase, domain 1"/>
    <property type="match status" value="1"/>
</dbReference>
<dbReference type="InterPro" id="IPR003591">
    <property type="entry name" value="Leu-rich_rpt_typical-subtyp"/>
</dbReference>
<feature type="compositionally biased region" description="Basic and acidic residues" evidence="22">
    <location>
        <begin position="1196"/>
        <end position="1215"/>
    </location>
</feature>
<evidence type="ECO:0000256" key="4">
    <source>
        <dbReference type="ARBA" id="ARBA00022527"/>
    </source>
</evidence>
<feature type="compositionally biased region" description="Basic and acidic residues" evidence="22">
    <location>
        <begin position="1222"/>
        <end position="1278"/>
    </location>
</feature>
<keyword evidence="8 23" id="KW-0732">Signal</keyword>
<keyword evidence="7" id="KW-0812">Transmembrane</keyword>
<comment type="similarity">
    <text evidence="2">Belongs to the protein kinase superfamily. Ser/Thr protein kinase family.</text>
</comment>
<keyword evidence="27" id="KW-1185">Reference proteome</keyword>
<dbReference type="InterPro" id="IPR008271">
    <property type="entry name" value="Ser/Thr_kinase_AS"/>
</dbReference>
<dbReference type="PROSITE" id="PS00108">
    <property type="entry name" value="PROTEIN_KINASE_ST"/>
    <property type="match status" value="1"/>
</dbReference>
<evidence type="ECO:0000256" key="6">
    <source>
        <dbReference type="ARBA" id="ARBA00022679"/>
    </source>
</evidence>
<dbReference type="SUPFAM" id="SSF54928">
    <property type="entry name" value="RNA-binding domain, RBD"/>
    <property type="match status" value="1"/>
</dbReference>
<dbReference type="InterPro" id="IPR017441">
    <property type="entry name" value="Protein_kinase_ATP_BS"/>
</dbReference>
<comment type="subcellular location">
    <subcellularLocation>
        <location evidence="1">Membrane</location>
        <topology evidence="1">Single-pass membrane protein</topology>
    </subcellularLocation>
</comment>
<dbReference type="CDD" id="cd14066">
    <property type="entry name" value="STKc_IRAK"/>
    <property type="match status" value="1"/>
</dbReference>
<keyword evidence="16" id="KW-0675">Receptor</keyword>
<evidence type="ECO:0000256" key="8">
    <source>
        <dbReference type="ARBA" id="ARBA00022729"/>
    </source>
</evidence>
<keyword evidence="11" id="KW-0418">Kinase</keyword>
<dbReference type="PROSITE" id="PS00107">
    <property type="entry name" value="PROTEIN_KINASE_ATP"/>
    <property type="match status" value="1"/>
</dbReference>
<dbReference type="InterPro" id="IPR000719">
    <property type="entry name" value="Prot_kinase_dom"/>
</dbReference>
<keyword evidence="20" id="KW-0694">RNA-binding</keyword>
<dbReference type="InterPro" id="IPR001611">
    <property type="entry name" value="Leu-rich_rpt"/>
</dbReference>
<protein>
    <recommendedName>
        <fullName evidence="3">non-specific serine/threonine protein kinase</fullName>
        <ecNumber evidence="3">2.7.11.1</ecNumber>
    </recommendedName>
</protein>
<dbReference type="EMBL" id="JBCNJP010000008">
    <property type="protein sequence ID" value="KAK9074441.1"/>
    <property type="molecule type" value="Genomic_DNA"/>
</dbReference>
<feature type="domain" description="RRM" evidence="25">
    <location>
        <begin position="970"/>
        <end position="1044"/>
    </location>
</feature>
<evidence type="ECO:0000256" key="10">
    <source>
        <dbReference type="ARBA" id="ARBA00022741"/>
    </source>
</evidence>
<dbReference type="InterPro" id="IPR013210">
    <property type="entry name" value="LRR_N_plant-typ"/>
</dbReference>
<organism evidence="26 27">
    <name type="scientific">Deinandra increscens subsp. villosa</name>
    <dbReference type="NCBI Taxonomy" id="3103831"/>
    <lineage>
        <taxon>Eukaryota</taxon>
        <taxon>Viridiplantae</taxon>
        <taxon>Streptophyta</taxon>
        <taxon>Embryophyta</taxon>
        <taxon>Tracheophyta</taxon>
        <taxon>Spermatophyta</taxon>
        <taxon>Magnoliopsida</taxon>
        <taxon>eudicotyledons</taxon>
        <taxon>Gunneridae</taxon>
        <taxon>Pentapetalae</taxon>
        <taxon>asterids</taxon>
        <taxon>campanulids</taxon>
        <taxon>Asterales</taxon>
        <taxon>Asteraceae</taxon>
        <taxon>Asteroideae</taxon>
        <taxon>Heliantheae alliance</taxon>
        <taxon>Madieae</taxon>
        <taxon>Madiinae</taxon>
        <taxon>Deinandra</taxon>
    </lineage>
</organism>
<evidence type="ECO:0000256" key="12">
    <source>
        <dbReference type="ARBA" id="ARBA00022840"/>
    </source>
</evidence>
<evidence type="ECO:0000256" key="7">
    <source>
        <dbReference type="ARBA" id="ARBA00022692"/>
    </source>
</evidence>
<dbReference type="PANTHER" id="PTHR47986:SF14">
    <property type="entry name" value="LEUCINE-RICH REPEAT PROTEIN, PLANT-TYPE-RELATED"/>
    <property type="match status" value="1"/>
</dbReference>
<dbReference type="GO" id="GO:0006952">
    <property type="term" value="P:defense response"/>
    <property type="evidence" value="ECO:0007669"/>
    <property type="project" value="UniProtKB-ARBA"/>
</dbReference>
<keyword evidence="12 21" id="KW-0067">ATP-binding</keyword>
<dbReference type="Pfam" id="PF13855">
    <property type="entry name" value="LRR_8"/>
    <property type="match status" value="3"/>
</dbReference>
<dbReference type="Pfam" id="PF00069">
    <property type="entry name" value="Pkinase"/>
    <property type="match status" value="1"/>
</dbReference>
<evidence type="ECO:0000256" key="19">
    <source>
        <dbReference type="ARBA" id="ARBA00048679"/>
    </source>
</evidence>
<keyword evidence="14" id="KW-0472">Membrane</keyword>
<evidence type="ECO:0000256" key="20">
    <source>
        <dbReference type="PROSITE-ProRule" id="PRU00176"/>
    </source>
</evidence>
<keyword evidence="10 21" id="KW-0547">Nucleotide-binding</keyword>
<comment type="catalytic activity">
    <reaction evidence="19">
        <text>L-seryl-[protein] + ATP = O-phospho-L-seryl-[protein] + ADP + H(+)</text>
        <dbReference type="Rhea" id="RHEA:17989"/>
        <dbReference type="Rhea" id="RHEA-COMP:9863"/>
        <dbReference type="Rhea" id="RHEA-COMP:11604"/>
        <dbReference type="ChEBI" id="CHEBI:15378"/>
        <dbReference type="ChEBI" id="CHEBI:29999"/>
        <dbReference type="ChEBI" id="CHEBI:30616"/>
        <dbReference type="ChEBI" id="CHEBI:83421"/>
        <dbReference type="ChEBI" id="CHEBI:456216"/>
        <dbReference type="EC" id="2.7.11.1"/>
    </reaction>
</comment>
<dbReference type="InterPro" id="IPR000504">
    <property type="entry name" value="RRM_dom"/>
</dbReference>
<dbReference type="Gene3D" id="3.30.70.330">
    <property type="match status" value="1"/>
</dbReference>
<dbReference type="InterPro" id="IPR032675">
    <property type="entry name" value="LRR_dom_sf"/>
</dbReference>
<dbReference type="FunFam" id="3.80.10.10:FF:000190">
    <property type="entry name" value="Receptor-like kinase TMK4"/>
    <property type="match status" value="1"/>
</dbReference>
<dbReference type="Pfam" id="PF00076">
    <property type="entry name" value="RRM_1"/>
    <property type="match status" value="1"/>
</dbReference>
<dbReference type="GO" id="GO:0003723">
    <property type="term" value="F:RNA binding"/>
    <property type="evidence" value="ECO:0007669"/>
    <property type="project" value="UniProtKB-UniRule"/>
</dbReference>
<dbReference type="GO" id="GO:0051707">
    <property type="term" value="P:response to other organism"/>
    <property type="evidence" value="ECO:0007669"/>
    <property type="project" value="UniProtKB-ARBA"/>
</dbReference>
<dbReference type="Gene3D" id="1.10.510.10">
    <property type="entry name" value="Transferase(Phosphotransferase) domain 1"/>
    <property type="match status" value="1"/>
</dbReference>
<dbReference type="GO" id="GO:0016020">
    <property type="term" value="C:membrane"/>
    <property type="evidence" value="ECO:0007669"/>
    <property type="project" value="UniProtKB-SubCell"/>
</dbReference>
<evidence type="ECO:0000256" key="11">
    <source>
        <dbReference type="ARBA" id="ARBA00022777"/>
    </source>
</evidence>
<dbReference type="PANTHER" id="PTHR47986">
    <property type="entry name" value="OSJNBA0070M12.3 PROTEIN"/>
    <property type="match status" value="1"/>
</dbReference>
<evidence type="ECO:0000256" key="22">
    <source>
        <dbReference type="SAM" id="MobiDB-lite"/>
    </source>
</evidence>
<gene>
    <name evidence="26" type="ORF">SSX86_007039</name>
</gene>